<organism evidence="2 3">
    <name type="scientific">Falsiroseomonas algicola</name>
    <dbReference type="NCBI Taxonomy" id="2716930"/>
    <lineage>
        <taxon>Bacteria</taxon>
        <taxon>Pseudomonadati</taxon>
        <taxon>Pseudomonadota</taxon>
        <taxon>Alphaproteobacteria</taxon>
        <taxon>Acetobacterales</taxon>
        <taxon>Roseomonadaceae</taxon>
        <taxon>Falsiroseomonas</taxon>
    </lineage>
</organism>
<dbReference type="AlphaFoldDB" id="A0A6M1LR11"/>
<dbReference type="Proteomes" id="UP000475385">
    <property type="component" value="Unassembled WGS sequence"/>
</dbReference>
<keyword evidence="1" id="KW-0732">Signal</keyword>
<name>A0A6M1LR11_9PROT</name>
<accession>A0A6M1LR11</accession>
<feature type="signal peptide" evidence="1">
    <location>
        <begin position="1"/>
        <end position="19"/>
    </location>
</feature>
<dbReference type="SUPFAM" id="SSF56935">
    <property type="entry name" value="Porins"/>
    <property type="match status" value="1"/>
</dbReference>
<protein>
    <recommendedName>
        <fullName evidence="4">Porin</fullName>
    </recommendedName>
</protein>
<evidence type="ECO:0000313" key="3">
    <source>
        <dbReference type="Proteomes" id="UP000475385"/>
    </source>
</evidence>
<proteinExistence type="predicted"/>
<comment type="caution">
    <text evidence="2">The sequence shown here is derived from an EMBL/GenBank/DDBJ whole genome shotgun (WGS) entry which is preliminary data.</text>
</comment>
<keyword evidence="3" id="KW-1185">Reference proteome</keyword>
<dbReference type="RefSeq" id="WP_164696772.1">
    <property type="nucleotide sequence ID" value="NZ_JAAIKB010000011.1"/>
</dbReference>
<gene>
    <name evidence="2" type="ORF">G3576_22780</name>
</gene>
<evidence type="ECO:0008006" key="4">
    <source>
        <dbReference type="Google" id="ProtNLM"/>
    </source>
</evidence>
<feature type="chain" id="PRO_5026693934" description="Porin" evidence="1">
    <location>
        <begin position="20"/>
        <end position="408"/>
    </location>
</feature>
<reference evidence="2 3" key="1">
    <citation type="submission" date="2020-02" db="EMBL/GenBank/DDBJ databases">
        <authorList>
            <person name="Kim H.M."/>
            <person name="Jeon C.O."/>
        </authorList>
    </citation>
    <scope>NUCLEOTIDE SEQUENCE [LARGE SCALE GENOMIC DNA]</scope>
    <source>
        <strain evidence="2 3">PeD5</strain>
    </source>
</reference>
<dbReference type="EMBL" id="JAAIKB010000011">
    <property type="protein sequence ID" value="NGM22856.1"/>
    <property type="molecule type" value="Genomic_DNA"/>
</dbReference>
<reference evidence="2 3" key="2">
    <citation type="submission" date="2020-03" db="EMBL/GenBank/DDBJ databases">
        <title>Roseomonas stagni sp. nov., isolated from pond water in Japan.</title>
        <authorList>
            <person name="Furuhata K."/>
            <person name="Miyamoto H."/>
            <person name="Goto K."/>
        </authorList>
    </citation>
    <scope>NUCLEOTIDE SEQUENCE [LARGE SCALE GENOMIC DNA]</scope>
    <source>
        <strain evidence="2 3">PeD5</strain>
    </source>
</reference>
<evidence type="ECO:0000313" key="2">
    <source>
        <dbReference type="EMBL" id="NGM22856.1"/>
    </source>
</evidence>
<evidence type="ECO:0000256" key="1">
    <source>
        <dbReference type="SAM" id="SignalP"/>
    </source>
</evidence>
<sequence>MRRFLLAAAAAIIPGMALAQGHTAPGFTPHVSTEIDLGLYGVGTTSATDRARGGTSLFLYGEVAAGLHLTPNFSLQGVLAFEPIGEGDALGGFPDGGTTGFRRQSAFIEALYAEWKPDADTTLQAGRFVAPFARGHHDFPGILTKIRAHEVSAITDSLGVAATHTAFVDPWWGEHDISAAVFTLDRTFLSSTLMTRRSCCDERYERFNRNTRQQGGPANTGQFDNATIALDGDRFGLLPGFSYHLAVLTRGAGDDGTAREWGYAAAARYQVDWSAEQSTLFFAEGVQFRNAAARPRTEITLLGIDPDTGDEIETALETSIRERRTFTTLGLRHRIGEWHGTVAWQRDQRKRSVEALPTENYVEASVGRDILPNVSLDVGYQYARYAREETGGLGTAHAVLFRLGWRGF</sequence>